<keyword evidence="1" id="KW-0808">Transferase</keyword>
<reference evidence="6" key="1">
    <citation type="submission" date="2016-10" db="EMBL/GenBank/DDBJ databases">
        <authorList>
            <person name="Varghese N."/>
            <person name="Submissions S."/>
        </authorList>
    </citation>
    <scope>NUCLEOTIDE SEQUENCE [LARGE SCALE GENOMIC DNA]</scope>
    <source>
        <strain evidence="6">LMG 26416</strain>
    </source>
</reference>
<keyword evidence="6" id="KW-1185">Reference proteome</keyword>
<dbReference type="EMBL" id="FOAJ01000011">
    <property type="protein sequence ID" value="SEL69147.1"/>
    <property type="molecule type" value="Genomic_DNA"/>
</dbReference>
<dbReference type="PANTHER" id="PTHR36837">
    <property type="entry name" value="POLY(3-HYDROXYALKANOATE) POLYMERASE SUBUNIT PHAC"/>
    <property type="match status" value="1"/>
</dbReference>
<proteinExistence type="predicted"/>
<evidence type="ECO:0000256" key="1">
    <source>
        <dbReference type="ARBA" id="ARBA00022679"/>
    </source>
</evidence>
<dbReference type="Pfam" id="PF07167">
    <property type="entry name" value="PhaC_N"/>
    <property type="match status" value="1"/>
</dbReference>
<feature type="domain" description="Poly-beta-hydroxybutyrate polymerase N-terminal" evidence="4">
    <location>
        <begin position="86"/>
        <end position="124"/>
    </location>
</feature>
<organism evidence="5 6">
    <name type="scientific">Paraburkholderia caballeronis</name>
    <dbReference type="NCBI Taxonomy" id="416943"/>
    <lineage>
        <taxon>Bacteria</taxon>
        <taxon>Pseudomonadati</taxon>
        <taxon>Pseudomonadota</taxon>
        <taxon>Betaproteobacteria</taxon>
        <taxon>Burkholderiales</taxon>
        <taxon>Burkholderiaceae</taxon>
        <taxon>Paraburkholderia</taxon>
    </lineage>
</organism>
<name>A0A1H7SC98_9BURK</name>
<protein>
    <submittedName>
        <fullName evidence="5">Polyhydroxyalkanoate synthase</fullName>
    </submittedName>
</protein>
<dbReference type="STRING" id="416943.SAMN05445871_3396"/>
<dbReference type="Gene3D" id="3.40.50.1820">
    <property type="entry name" value="alpha/beta hydrolase"/>
    <property type="match status" value="1"/>
</dbReference>
<dbReference type="GO" id="GO:0016746">
    <property type="term" value="F:acyltransferase activity"/>
    <property type="evidence" value="ECO:0007669"/>
    <property type="project" value="UniProtKB-KW"/>
</dbReference>
<evidence type="ECO:0000259" key="3">
    <source>
        <dbReference type="Pfam" id="PF07167"/>
    </source>
</evidence>
<dbReference type="InterPro" id="IPR022211">
    <property type="entry name" value="PHBC_N"/>
</dbReference>
<evidence type="ECO:0000313" key="6">
    <source>
        <dbReference type="Proteomes" id="UP000199120"/>
    </source>
</evidence>
<keyword evidence="2" id="KW-0012">Acyltransferase</keyword>
<dbReference type="PANTHER" id="PTHR36837:SF5">
    <property type="entry name" value="POLY-3-HYDROXYBUTYRATE SYNTHASE"/>
    <property type="match status" value="1"/>
</dbReference>
<gene>
    <name evidence="5" type="ORF">SAMN05192542_111166</name>
</gene>
<dbReference type="InterPro" id="IPR051321">
    <property type="entry name" value="PHA/PHB_synthase"/>
</dbReference>
<dbReference type="InterPro" id="IPR010941">
    <property type="entry name" value="PhaC_N"/>
</dbReference>
<dbReference type="GO" id="GO:0042619">
    <property type="term" value="P:poly-hydroxybutyrate biosynthetic process"/>
    <property type="evidence" value="ECO:0007669"/>
    <property type="project" value="InterPro"/>
</dbReference>
<evidence type="ECO:0000259" key="4">
    <source>
        <dbReference type="Pfam" id="PF12551"/>
    </source>
</evidence>
<dbReference type="SUPFAM" id="SSF53474">
    <property type="entry name" value="alpha/beta-Hydrolases"/>
    <property type="match status" value="1"/>
</dbReference>
<sequence length="662" mass="71609">MTTPTTKPRGKTKAAIAAVNAPHGEGALAATVAMPAAATTEPGTSAHPVAATTVDANMPDADAATLAAHKTRPRDCMPPGRLHDDSLDLVAHAGVAMLTGGLSPISAALACLDWGMHLAISPGKCLELGAQAWRNAAAAVRFALPGAPEEAGQDADAGGGTAIAASSASHTTVADPRFKEPAWSIWPFSAYRDAFLRTQQWWSSATSGVPGVDRHHEDVVRFMARQWIDACSPGNFVATNPVVLETAARSGGMNFVAGLRHWGEDVSDLAKHVGGAPVHAPLEYEPGRDVAITPGKVVWRNDLCELLQYDPLTPTVAREPVFIVPSWIMKYYILDLQPHNSMIRYLVEQGFTVFVLSWHNPGAEARGLRLNDYLQRGALAALDEVRARCGEPVHAVGYCLGGTLLAIAAAALARDGRAAELASVSLLAAQTDFTEPGELGLFIDASELAALDALMWRQGYLDGSQMAATFQLLNARDLVWSRMMSEYLMGRRLKPNDLMAWNADTTRMPYRMHIEYLNDLFMNNDLADGRYCVDGRPVALSDIEQPMFVVGTERDHVSPWRSVYKLLLYTHNPLTFVLTAGGHNAGIVSEPGHPRRYYRSATRGRGAPYRSQQEYFDATAPVEGSWWTGWASWLHQQSHGAIDARAVEGGLADAPGAYIFER</sequence>
<evidence type="ECO:0000313" key="5">
    <source>
        <dbReference type="EMBL" id="SEL69147.1"/>
    </source>
</evidence>
<accession>A0A1H7SC98</accession>
<dbReference type="AlphaFoldDB" id="A0A1H7SC98"/>
<evidence type="ECO:0000256" key="2">
    <source>
        <dbReference type="ARBA" id="ARBA00023315"/>
    </source>
</evidence>
<dbReference type="Proteomes" id="UP000199120">
    <property type="component" value="Unassembled WGS sequence"/>
</dbReference>
<dbReference type="InterPro" id="IPR029058">
    <property type="entry name" value="AB_hydrolase_fold"/>
</dbReference>
<dbReference type="Pfam" id="PF12551">
    <property type="entry name" value="PHBC_N"/>
    <property type="match status" value="1"/>
</dbReference>
<feature type="domain" description="Poly-beta-hydroxybutyrate polymerase N-terminal" evidence="3">
    <location>
        <begin position="175"/>
        <end position="346"/>
    </location>
</feature>